<gene>
    <name evidence="2" type="ORF">ACFQGB_01555</name>
</gene>
<dbReference type="PANTHER" id="PTHR43833">
    <property type="entry name" value="POTASSIUM CHANNEL PROTEIN 2-RELATED-RELATED"/>
    <property type="match status" value="1"/>
</dbReference>
<dbReference type="Proteomes" id="UP001596395">
    <property type="component" value="Unassembled WGS sequence"/>
</dbReference>
<keyword evidence="3" id="KW-1185">Reference proteome</keyword>
<proteinExistence type="predicted"/>
<protein>
    <submittedName>
        <fullName evidence="2">NAD(P)-binding protein</fullName>
    </submittedName>
</protein>
<reference evidence="2 3" key="1">
    <citation type="journal article" date="2019" name="Int. J. Syst. Evol. Microbiol.">
        <title>The Global Catalogue of Microorganisms (GCM) 10K type strain sequencing project: providing services to taxonomists for standard genome sequencing and annotation.</title>
        <authorList>
            <consortium name="The Broad Institute Genomics Platform"/>
            <consortium name="The Broad Institute Genome Sequencing Center for Infectious Disease"/>
            <person name="Wu L."/>
            <person name="Ma J."/>
        </authorList>
    </citation>
    <scope>NUCLEOTIDE SEQUENCE [LARGE SCALE GENOMIC DNA]</scope>
    <source>
        <strain evidence="2 3">GX26</strain>
    </source>
</reference>
<dbReference type="SUPFAM" id="SSF51735">
    <property type="entry name" value="NAD(P)-binding Rossmann-fold domains"/>
    <property type="match status" value="1"/>
</dbReference>
<evidence type="ECO:0000259" key="1">
    <source>
        <dbReference type="Pfam" id="PF02254"/>
    </source>
</evidence>
<dbReference type="AlphaFoldDB" id="A0ABD5VBU2"/>
<dbReference type="Gene3D" id="3.40.50.720">
    <property type="entry name" value="NAD(P)-binding Rossmann-like Domain"/>
    <property type="match status" value="1"/>
</dbReference>
<dbReference type="InterPro" id="IPR036291">
    <property type="entry name" value="NAD(P)-bd_dom_sf"/>
</dbReference>
<dbReference type="InterPro" id="IPR003148">
    <property type="entry name" value="RCK_N"/>
</dbReference>
<sequence length="142" mass="14797">MSLERPTLPFNGVRQEEPHPDHHVLGGGHVGDAIADRLRTDGQVVARVDEAAVTTDGSSVRGDPADAATLSTAELTDADAVVVATGSDARNLLVAQQVRAHFDVERVVVLTHHPERVTSMAAAGHEPVCVTTAVADAVARTA</sequence>
<organism evidence="2 3">
    <name type="scientific">Halorubellus litoreus</name>
    <dbReference type="NCBI Taxonomy" id="755308"/>
    <lineage>
        <taxon>Archaea</taxon>
        <taxon>Methanobacteriati</taxon>
        <taxon>Methanobacteriota</taxon>
        <taxon>Stenosarchaea group</taxon>
        <taxon>Halobacteria</taxon>
        <taxon>Halobacteriales</taxon>
        <taxon>Halorubellaceae</taxon>
        <taxon>Halorubellus</taxon>
    </lineage>
</organism>
<accession>A0ABD5VBU2</accession>
<dbReference type="EMBL" id="JBHSXN010000001">
    <property type="protein sequence ID" value="MFC6951537.1"/>
    <property type="molecule type" value="Genomic_DNA"/>
</dbReference>
<dbReference type="InterPro" id="IPR050721">
    <property type="entry name" value="Trk_Ktr_HKT_K-transport"/>
</dbReference>
<dbReference type="Pfam" id="PF02254">
    <property type="entry name" value="TrkA_N"/>
    <property type="match status" value="1"/>
</dbReference>
<evidence type="ECO:0000313" key="2">
    <source>
        <dbReference type="EMBL" id="MFC6951537.1"/>
    </source>
</evidence>
<name>A0ABD5VBU2_9EURY</name>
<comment type="caution">
    <text evidence="2">The sequence shown here is derived from an EMBL/GenBank/DDBJ whole genome shotgun (WGS) entry which is preliminary data.</text>
</comment>
<dbReference type="PANTHER" id="PTHR43833:SF9">
    <property type="entry name" value="POTASSIUM CHANNEL PROTEIN YUGO-RELATED"/>
    <property type="match status" value="1"/>
</dbReference>
<evidence type="ECO:0000313" key="3">
    <source>
        <dbReference type="Proteomes" id="UP001596395"/>
    </source>
</evidence>
<dbReference type="RefSeq" id="WP_336348566.1">
    <property type="nucleotide sequence ID" value="NZ_JAZAQL010000001.1"/>
</dbReference>
<feature type="domain" description="RCK N-terminal" evidence="1">
    <location>
        <begin position="24"/>
        <end position="126"/>
    </location>
</feature>